<protein>
    <submittedName>
        <fullName evidence="1">Glutamine amidotransferase, class I</fullName>
    </submittedName>
</protein>
<organism evidence="1 2">
    <name type="scientific">Burkholderia humptydooensis MSMB43</name>
    <dbReference type="NCBI Taxonomy" id="441157"/>
    <lineage>
        <taxon>Bacteria</taxon>
        <taxon>Pseudomonadati</taxon>
        <taxon>Pseudomonadota</taxon>
        <taxon>Betaproteobacteria</taxon>
        <taxon>Burkholderiales</taxon>
        <taxon>Burkholderiaceae</taxon>
        <taxon>Burkholderia</taxon>
        <taxon>pseudomallei group</taxon>
    </lineage>
</organism>
<keyword evidence="2" id="KW-1185">Reference proteome</keyword>
<proteinExistence type="predicted"/>
<keyword evidence="1" id="KW-0315">Glutamine amidotransferase</keyword>
<gene>
    <name evidence="1" type="ORF">A33K_18616</name>
</gene>
<name>A0ABN0FXP9_9BURK</name>
<evidence type="ECO:0000313" key="1">
    <source>
        <dbReference type="EMBL" id="EIP84761.1"/>
    </source>
</evidence>
<evidence type="ECO:0000313" key="2">
    <source>
        <dbReference type="Proteomes" id="UP000004682"/>
    </source>
</evidence>
<dbReference type="Proteomes" id="UP000004682">
    <property type="component" value="Unassembled WGS sequence"/>
</dbReference>
<reference evidence="2" key="1">
    <citation type="journal article" date="2012" name="J. Bacteriol.">
        <title>Revised Genome Sequence of Burkholderia thailandensis MSMB43 with Improved Annotation.</title>
        <authorList>
            <person name="Zhuo Y."/>
            <person name="Liu L."/>
            <person name="Wang Q."/>
            <person name="Liu X."/>
            <person name="Ren B."/>
            <person name="Liu M."/>
            <person name="Ni P."/>
            <person name="Cheng Y.Q."/>
            <person name="Zhang L."/>
        </authorList>
    </citation>
    <scope>NUCLEOTIDE SEQUENCE [LARGE SCALE GENOMIC DNA]</scope>
    <source>
        <strain evidence="2">MSMB43</strain>
    </source>
</reference>
<accession>A0ABN0FXP9</accession>
<dbReference type="EMBL" id="JH692071">
    <property type="protein sequence ID" value="EIP84761.1"/>
    <property type="molecule type" value="Genomic_DNA"/>
</dbReference>
<sequence length="42" mass="4654">MSVADTQSLALGVQGYLEWQYVDNPLSRAIICSIRRGMPRSA</sequence>